<comment type="subunit">
    <text evidence="9">Component of the Sec protein translocase complex. Heterotrimer consisting of SecY, SecE and SecG subunits. The heterotrimers can form oligomers, although 1 heterotrimer is thought to be able to translocate proteins. Interacts with the ribosome. Interacts with SecDF, and other proteins may be involved. Interacts with SecA.</text>
</comment>
<dbReference type="GO" id="GO:0043952">
    <property type="term" value="P:protein transport by the Sec complex"/>
    <property type="evidence" value="ECO:0007669"/>
    <property type="project" value="UniProtKB-UniRule"/>
</dbReference>
<dbReference type="GO" id="GO:0006605">
    <property type="term" value="P:protein targeting"/>
    <property type="evidence" value="ECO:0007669"/>
    <property type="project" value="UniProtKB-UniRule"/>
</dbReference>
<sequence length="122" mass="13600">MNTKTEAKEYRMDPLKWLLVLGLIAVGVVGNSHFSAEPLLYRVLGLLVVAAVAILIALQTEKGAGLWRLLRESMVEVRKVVWPSRQETNQTTLIVIAVVIVMSIILWLLDTFFGWIASLIIG</sequence>
<evidence type="ECO:0000256" key="1">
    <source>
        <dbReference type="ARBA" id="ARBA00004370"/>
    </source>
</evidence>
<dbReference type="PANTHER" id="PTHR33910:SF1">
    <property type="entry name" value="PROTEIN TRANSLOCASE SUBUNIT SECE"/>
    <property type="match status" value="1"/>
</dbReference>
<evidence type="ECO:0000256" key="7">
    <source>
        <dbReference type="ARBA" id="ARBA00023010"/>
    </source>
</evidence>
<dbReference type="InterPro" id="IPR038379">
    <property type="entry name" value="SecE_sf"/>
</dbReference>
<dbReference type="HAMAP" id="MF_00422">
    <property type="entry name" value="SecE"/>
    <property type="match status" value="1"/>
</dbReference>
<comment type="caution">
    <text evidence="10">The sequence shown here is derived from an EMBL/GenBank/DDBJ whole genome shotgun (WGS) entry which is preliminary data.</text>
</comment>
<dbReference type="NCBIfam" id="TIGR00964">
    <property type="entry name" value="secE_bact"/>
    <property type="match status" value="1"/>
</dbReference>
<proteinExistence type="inferred from homology"/>
<dbReference type="GO" id="GO:0005886">
    <property type="term" value="C:plasma membrane"/>
    <property type="evidence" value="ECO:0007669"/>
    <property type="project" value="UniProtKB-UniRule"/>
</dbReference>
<dbReference type="EMBL" id="RJUK01000004">
    <property type="protein sequence ID" value="ROQ17139.1"/>
    <property type="molecule type" value="Genomic_DNA"/>
</dbReference>
<keyword evidence="3 9" id="KW-1003">Cell membrane</keyword>
<dbReference type="GO" id="GO:0009306">
    <property type="term" value="P:protein secretion"/>
    <property type="evidence" value="ECO:0007669"/>
    <property type="project" value="UniProtKB-UniRule"/>
</dbReference>
<comment type="similarity">
    <text evidence="9">Belongs to the SecE/SEC61-gamma family.</text>
</comment>
<evidence type="ECO:0000256" key="8">
    <source>
        <dbReference type="ARBA" id="ARBA00023136"/>
    </source>
</evidence>
<evidence type="ECO:0000256" key="9">
    <source>
        <dbReference type="HAMAP-Rule" id="MF_00422"/>
    </source>
</evidence>
<evidence type="ECO:0000313" key="10">
    <source>
        <dbReference type="EMBL" id="ROQ17139.1"/>
    </source>
</evidence>
<dbReference type="Gene3D" id="1.20.5.1030">
    <property type="entry name" value="Preprotein translocase secy subunit"/>
    <property type="match status" value="1"/>
</dbReference>
<dbReference type="PANTHER" id="PTHR33910">
    <property type="entry name" value="PROTEIN TRANSLOCASE SUBUNIT SECE"/>
    <property type="match status" value="1"/>
</dbReference>
<dbReference type="PROSITE" id="PS01067">
    <property type="entry name" value="SECE_SEC61G"/>
    <property type="match status" value="1"/>
</dbReference>
<dbReference type="PRINTS" id="PR01650">
    <property type="entry name" value="SECETRNLCASE"/>
</dbReference>
<keyword evidence="4 9" id="KW-0812">Transmembrane</keyword>
<keyword evidence="5 9" id="KW-0653">Protein transport</keyword>
<evidence type="ECO:0000256" key="6">
    <source>
        <dbReference type="ARBA" id="ARBA00022989"/>
    </source>
</evidence>
<evidence type="ECO:0000256" key="4">
    <source>
        <dbReference type="ARBA" id="ARBA00022692"/>
    </source>
</evidence>
<feature type="transmembrane region" description="Helical" evidence="9">
    <location>
        <begin position="93"/>
        <end position="121"/>
    </location>
</feature>
<evidence type="ECO:0000256" key="3">
    <source>
        <dbReference type="ARBA" id="ARBA00022475"/>
    </source>
</evidence>
<reference evidence="10 11" key="1">
    <citation type="submission" date="2018-11" db="EMBL/GenBank/DDBJ databases">
        <title>Genomic Encyclopedia of Type Strains, Phase IV (KMG-IV): sequencing the most valuable type-strain genomes for metagenomic binning, comparative biology and taxonomic classification.</title>
        <authorList>
            <person name="Goeker M."/>
        </authorList>
    </citation>
    <scope>NUCLEOTIDE SEQUENCE [LARGE SCALE GENOMIC DNA]</scope>
    <source>
        <strain evidence="10 11">DSM 16974</strain>
    </source>
</reference>
<dbReference type="RefSeq" id="WP_024462576.1">
    <property type="nucleotide sequence ID" value="NZ_JBHYFO010000039.1"/>
</dbReference>
<evidence type="ECO:0000256" key="5">
    <source>
        <dbReference type="ARBA" id="ARBA00022927"/>
    </source>
</evidence>
<dbReference type="AlphaFoldDB" id="A0A3N1NMR2"/>
<protein>
    <recommendedName>
        <fullName evidence="9">Protein translocase subunit SecE</fullName>
    </recommendedName>
</protein>
<accession>A0A3N1NMR2</accession>
<keyword evidence="7 9" id="KW-0811">Translocation</keyword>
<keyword evidence="11" id="KW-1185">Reference proteome</keyword>
<comment type="subcellular location">
    <subcellularLocation>
        <location evidence="1">Membrane</location>
    </subcellularLocation>
</comment>
<keyword evidence="8 9" id="KW-0472">Membrane</keyword>
<dbReference type="GO" id="GO:0065002">
    <property type="term" value="P:intracellular protein transmembrane transport"/>
    <property type="evidence" value="ECO:0007669"/>
    <property type="project" value="UniProtKB-UniRule"/>
</dbReference>
<dbReference type="InterPro" id="IPR005807">
    <property type="entry name" value="SecE_bac"/>
</dbReference>
<comment type="function">
    <text evidence="9">Essential subunit of the Sec protein translocation channel SecYEG. Clamps together the 2 halves of SecY. May contact the channel plug during translocation.</text>
</comment>
<evidence type="ECO:0000313" key="11">
    <source>
        <dbReference type="Proteomes" id="UP000273643"/>
    </source>
</evidence>
<gene>
    <name evidence="9" type="primary">secE</name>
    <name evidence="10" type="ORF">EDC38_3255</name>
</gene>
<name>A0A3N1NMR2_9GAMM</name>
<keyword evidence="2 9" id="KW-0813">Transport</keyword>
<keyword evidence="6 9" id="KW-1133">Transmembrane helix</keyword>
<dbReference type="Proteomes" id="UP000273643">
    <property type="component" value="Unassembled WGS sequence"/>
</dbReference>
<dbReference type="GO" id="GO:0008320">
    <property type="term" value="F:protein transmembrane transporter activity"/>
    <property type="evidence" value="ECO:0007669"/>
    <property type="project" value="UniProtKB-UniRule"/>
</dbReference>
<feature type="transmembrane region" description="Helical" evidence="9">
    <location>
        <begin position="15"/>
        <end position="34"/>
    </location>
</feature>
<organism evidence="10 11">
    <name type="scientific">Marinimicrobium koreense</name>
    <dbReference type="NCBI Taxonomy" id="306545"/>
    <lineage>
        <taxon>Bacteria</taxon>
        <taxon>Pseudomonadati</taxon>
        <taxon>Pseudomonadota</taxon>
        <taxon>Gammaproteobacteria</taxon>
        <taxon>Cellvibrionales</taxon>
        <taxon>Cellvibrionaceae</taxon>
        <taxon>Marinimicrobium</taxon>
    </lineage>
</organism>
<dbReference type="OrthoDB" id="9806365at2"/>
<evidence type="ECO:0000256" key="2">
    <source>
        <dbReference type="ARBA" id="ARBA00022448"/>
    </source>
</evidence>
<comment type="caution">
    <text evidence="9">Lacks conserved residue(s) required for the propagation of feature annotation.</text>
</comment>
<feature type="transmembrane region" description="Helical" evidence="9">
    <location>
        <begin position="40"/>
        <end position="58"/>
    </location>
</feature>
<dbReference type="InterPro" id="IPR001901">
    <property type="entry name" value="Translocase_SecE/Sec61-g"/>
</dbReference>
<dbReference type="Pfam" id="PF00584">
    <property type="entry name" value="SecE"/>
    <property type="match status" value="1"/>
</dbReference>